<dbReference type="EMBL" id="BIMX01000014">
    <property type="protein sequence ID" value="GCF00021.1"/>
    <property type="molecule type" value="Genomic_DNA"/>
</dbReference>
<name>A0A4C2E729_9SACH</name>
<dbReference type="SUPFAM" id="SSF103473">
    <property type="entry name" value="MFS general substrate transporter"/>
    <property type="match status" value="1"/>
</dbReference>
<comment type="caution">
    <text evidence="7">The sequence shown here is derived from an EMBL/GenBank/DDBJ whole genome shotgun (WGS) entry which is preliminary data.</text>
</comment>
<feature type="transmembrane region" description="Helical" evidence="5">
    <location>
        <begin position="282"/>
        <end position="300"/>
    </location>
</feature>
<dbReference type="GO" id="GO:0016020">
    <property type="term" value="C:membrane"/>
    <property type="evidence" value="ECO:0007669"/>
    <property type="project" value="UniProtKB-SubCell"/>
</dbReference>
<keyword evidence="8" id="KW-1185">Reference proteome</keyword>
<evidence type="ECO:0000313" key="7">
    <source>
        <dbReference type="EMBL" id="GCF00021.1"/>
    </source>
</evidence>
<feature type="transmembrane region" description="Helical" evidence="5">
    <location>
        <begin position="92"/>
        <end position="110"/>
    </location>
</feature>
<feature type="domain" description="Major facilitator superfamily (MFS) profile" evidence="6">
    <location>
        <begin position="54"/>
        <end position="509"/>
    </location>
</feature>
<dbReference type="CDD" id="cd17476">
    <property type="entry name" value="MFS_Amf1_MDR_like"/>
    <property type="match status" value="1"/>
</dbReference>
<dbReference type="Gene3D" id="1.20.1720.10">
    <property type="entry name" value="Multidrug resistance protein D"/>
    <property type="match status" value="1"/>
</dbReference>
<keyword evidence="4 5" id="KW-0472">Membrane</keyword>
<gene>
    <name evidence="7" type="ORF">ZYGM_003591</name>
</gene>
<protein>
    <recommendedName>
        <fullName evidence="6">Major facilitator superfamily (MFS) profile domain-containing protein</fullName>
    </recommendedName>
</protein>
<keyword evidence="2 5" id="KW-0812">Transmembrane</keyword>
<organism evidence="7 8">
    <name type="scientific">Zygosaccharomyces mellis</name>
    <dbReference type="NCBI Taxonomy" id="42258"/>
    <lineage>
        <taxon>Eukaryota</taxon>
        <taxon>Fungi</taxon>
        <taxon>Dikarya</taxon>
        <taxon>Ascomycota</taxon>
        <taxon>Saccharomycotina</taxon>
        <taxon>Saccharomycetes</taxon>
        <taxon>Saccharomycetales</taxon>
        <taxon>Saccharomycetaceae</taxon>
        <taxon>Zygosaccharomyces</taxon>
    </lineage>
</organism>
<dbReference type="PANTHER" id="PTHR42718:SF1">
    <property type="entry name" value="LOW AFFINITY AMMONIUM TRANSPORTER"/>
    <property type="match status" value="1"/>
</dbReference>
<sequence length="529" mass="58245">MRGFRIKNMKVEEINREEKLKNVNSENIVEENLQCNLPGVPQKKSLMSFVHEIVFVAVLCSAQLSTMAALALSIAPINIIGKSFGTSNPGQLSWFTAAHSLTVGTFILIAGRLGDIFGHKRLFISGFLWFALWSLLAGFSVYSDAIFFDICRAFQGMGPAFAVPNAIAILGRTYSPGWKKNLVFSMFASCAPTGFVFGSVFSSLLSRFVWWPWSFWIMAIFCLLLAILGFLVIQNSPVPERDHSSKLYEQVDIFGSISGVSGLILINFAWNEAPVVGWQKPYNYVLLIVGALCMGLFVFFEYKAAYPLVPLKSLSNDAAFMLGCVGVGWSSFGIWIYYSWMFMLNIKKYPPLLCSAHFFPVCLSGTCAAVTAGYLLKHYPGSVIMICAMIAFTVGLILMSTVPVHQVYWAQFFVSVIVMPWGMDMSFPSATIVLSDQMPGEHQGLAASLVNTMVNYSISIGLGIAGTVESHLNEGGRNVLKGYRSAMYTGIGLAGLGITLASWYSIKTYFKRRNKSSTAFLGFSKTSYS</sequence>
<dbReference type="OrthoDB" id="2130629at2759"/>
<evidence type="ECO:0000313" key="8">
    <source>
        <dbReference type="Proteomes" id="UP000301737"/>
    </source>
</evidence>
<feature type="transmembrane region" description="Helical" evidence="5">
    <location>
        <begin position="213"/>
        <end position="233"/>
    </location>
</feature>
<dbReference type="InterPro" id="IPR020846">
    <property type="entry name" value="MFS_dom"/>
</dbReference>
<dbReference type="Gene3D" id="1.20.1250.20">
    <property type="entry name" value="MFS general substrate transporter like domains"/>
    <property type="match status" value="1"/>
</dbReference>
<feature type="transmembrane region" description="Helical" evidence="5">
    <location>
        <begin position="122"/>
        <end position="141"/>
    </location>
</feature>
<keyword evidence="3 5" id="KW-1133">Transmembrane helix</keyword>
<feature type="transmembrane region" description="Helical" evidence="5">
    <location>
        <begin position="320"/>
        <end position="338"/>
    </location>
</feature>
<evidence type="ECO:0000256" key="2">
    <source>
        <dbReference type="ARBA" id="ARBA00022692"/>
    </source>
</evidence>
<evidence type="ECO:0000256" key="3">
    <source>
        <dbReference type="ARBA" id="ARBA00022989"/>
    </source>
</evidence>
<feature type="transmembrane region" description="Helical" evidence="5">
    <location>
        <begin position="358"/>
        <end position="376"/>
    </location>
</feature>
<dbReference type="InterPro" id="IPR011701">
    <property type="entry name" value="MFS"/>
</dbReference>
<evidence type="ECO:0000256" key="1">
    <source>
        <dbReference type="ARBA" id="ARBA00004141"/>
    </source>
</evidence>
<feature type="transmembrane region" description="Helical" evidence="5">
    <location>
        <begin position="486"/>
        <end position="506"/>
    </location>
</feature>
<dbReference type="AlphaFoldDB" id="A0A4C2E729"/>
<dbReference type="Pfam" id="PF07690">
    <property type="entry name" value="MFS_1"/>
    <property type="match status" value="1"/>
</dbReference>
<dbReference type="GO" id="GO:0022857">
    <property type="term" value="F:transmembrane transporter activity"/>
    <property type="evidence" value="ECO:0007669"/>
    <property type="project" value="InterPro"/>
</dbReference>
<dbReference type="PROSITE" id="PS50850">
    <property type="entry name" value="MFS"/>
    <property type="match status" value="1"/>
</dbReference>
<proteinExistence type="predicted"/>
<feature type="transmembrane region" description="Helical" evidence="5">
    <location>
        <begin position="182"/>
        <end position="201"/>
    </location>
</feature>
<evidence type="ECO:0000259" key="6">
    <source>
        <dbReference type="PROSITE" id="PS50850"/>
    </source>
</evidence>
<accession>A0A4C2E729</accession>
<feature type="transmembrane region" description="Helical" evidence="5">
    <location>
        <begin position="53"/>
        <end position="80"/>
    </location>
</feature>
<feature type="transmembrane region" description="Helical" evidence="5">
    <location>
        <begin position="408"/>
        <end position="433"/>
    </location>
</feature>
<dbReference type="PANTHER" id="PTHR42718">
    <property type="entry name" value="MAJOR FACILITATOR SUPERFAMILY MULTIDRUG TRANSPORTER MFSC"/>
    <property type="match status" value="1"/>
</dbReference>
<comment type="subcellular location">
    <subcellularLocation>
        <location evidence="1">Membrane</location>
        <topology evidence="1">Multi-pass membrane protein</topology>
    </subcellularLocation>
</comment>
<dbReference type="Proteomes" id="UP000301737">
    <property type="component" value="Unassembled WGS sequence"/>
</dbReference>
<evidence type="ECO:0000256" key="4">
    <source>
        <dbReference type="ARBA" id="ARBA00023136"/>
    </source>
</evidence>
<evidence type="ECO:0000256" key="5">
    <source>
        <dbReference type="SAM" id="Phobius"/>
    </source>
</evidence>
<feature type="transmembrane region" description="Helical" evidence="5">
    <location>
        <begin position="383"/>
        <end position="402"/>
    </location>
</feature>
<dbReference type="InterPro" id="IPR036259">
    <property type="entry name" value="MFS_trans_sf"/>
</dbReference>
<reference evidence="7 8" key="1">
    <citation type="submission" date="2019-01" db="EMBL/GenBank/DDBJ databases">
        <title>Draft Genome Sequencing of Zygosaccharomyces mellis Ca-7.</title>
        <authorList>
            <person name="Shiwa Y."/>
            <person name="Kanesaki Y."/>
            <person name="Ishige T."/>
            <person name="Mura K."/>
            <person name="Hori T."/>
            <person name="Tamura T."/>
        </authorList>
    </citation>
    <scope>NUCLEOTIDE SEQUENCE [LARGE SCALE GENOMIC DNA]</scope>
    <source>
        <strain evidence="7 8">Ca-7</strain>
    </source>
</reference>
<feature type="transmembrane region" description="Helical" evidence="5">
    <location>
        <begin position="253"/>
        <end position="270"/>
    </location>
</feature>